<dbReference type="RefSeq" id="WP_121246860.1">
    <property type="nucleotide sequence ID" value="NZ_RBIL01000001.1"/>
</dbReference>
<evidence type="ECO:0000313" key="2">
    <source>
        <dbReference type="EMBL" id="RKQ90368.1"/>
    </source>
</evidence>
<accession>A0A660L5T6</accession>
<feature type="chain" id="PRO_5024989644" description="PKD domain-containing protein" evidence="1">
    <location>
        <begin position="24"/>
        <end position="281"/>
    </location>
</feature>
<organism evidence="2 3">
    <name type="scientific">Solirubrobacter pauli</name>
    <dbReference type="NCBI Taxonomy" id="166793"/>
    <lineage>
        <taxon>Bacteria</taxon>
        <taxon>Bacillati</taxon>
        <taxon>Actinomycetota</taxon>
        <taxon>Thermoleophilia</taxon>
        <taxon>Solirubrobacterales</taxon>
        <taxon>Solirubrobacteraceae</taxon>
        <taxon>Solirubrobacter</taxon>
    </lineage>
</organism>
<name>A0A660L5T6_9ACTN</name>
<reference evidence="2 3" key="1">
    <citation type="submission" date="2018-10" db="EMBL/GenBank/DDBJ databases">
        <title>Genomic Encyclopedia of Archaeal and Bacterial Type Strains, Phase II (KMG-II): from individual species to whole genera.</title>
        <authorList>
            <person name="Goeker M."/>
        </authorList>
    </citation>
    <scope>NUCLEOTIDE SEQUENCE [LARGE SCALE GENOMIC DNA]</scope>
    <source>
        <strain evidence="2 3">DSM 14954</strain>
    </source>
</reference>
<dbReference type="AlphaFoldDB" id="A0A660L5T6"/>
<dbReference type="Proteomes" id="UP000278962">
    <property type="component" value="Unassembled WGS sequence"/>
</dbReference>
<sequence>MRLLLVALFTALILIAVPGSASAKACGVPQAKAVYETPEVQIYTSKDRLLACRRGGALSPRQVGWDYTDGMGTYEDGTVIDVLGGRWVWVVQSTSAAESADHSEYWFTDIVTAKRVTVTIEDEDGPAYEAVGLAGAIIVAGKDGVLALRPDGDVDLLGGKPTAFGLAAAGNRVYWQDVKGVAQTATVPLPRPEASRTPPRARTIGRCKPRPGARLLLHDGRFIYTRAGGKTWLCVNGRTRVAPAEPAADPSRLEPASVTWPDPYTYWLDAAGAPHVADGVR</sequence>
<keyword evidence="1" id="KW-0732">Signal</keyword>
<dbReference type="EMBL" id="RBIL01000001">
    <property type="protein sequence ID" value="RKQ90368.1"/>
    <property type="molecule type" value="Genomic_DNA"/>
</dbReference>
<feature type="signal peptide" evidence="1">
    <location>
        <begin position="1"/>
        <end position="23"/>
    </location>
</feature>
<evidence type="ECO:0000256" key="1">
    <source>
        <dbReference type="SAM" id="SignalP"/>
    </source>
</evidence>
<comment type="caution">
    <text evidence="2">The sequence shown here is derived from an EMBL/GenBank/DDBJ whole genome shotgun (WGS) entry which is preliminary data.</text>
</comment>
<evidence type="ECO:0008006" key="4">
    <source>
        <dbReference type="Google" id="ProtNLM"/>
    </source>
</evidence>
<keyword evidence="3" id="KW-1185">Reference proteome</keyword>
<dbReference type="OrthoDB" id="5257384at2"/>
<evidence type="ECO:0000313" key="3">
    <source>
        <dbReference type="Proteomes" id="UP000278962"/>
    </source>
</evidence>
<proteinExistence type="predicted"/>
<gene>
    <name evidence="2" type="ORF">C8N24_0170</name>
</gene>
<protein>
    <recommendedName>
        <fullName evidence="4">PKD domain-containing protein</fullName>
    </recommendedName>
</protein>